<evidence type="ECO:0000313" key="3">
    <source>
        <dbReference type="EMBL" id="KAF2655729.1"/>
    </source>
</evidence>
<dbReference type="Pfam" id="PF00082">
    <property type="entry name" value="Peptidase_S8"/>
    <property type="match status" value="1"/>
</dbReference>
<dbReference type="Gene3D" id="3.40.50.200">
    <property type="entry name" value="Peptidase S8/S53 domain"/>
    <property type="match status" value="1"/>
</dbReference>
<dbReference type="InterPro" id="IPR036852">
    <property type="entry name" value="Peptidase_S8/S53_dom_sf"/>
</dbReference>
<dbReference type="GO" id="GO:0006508">
    <property type="term" value="P:proteolysis"/>
    <property type="evidence" value="ECO:0007669"/>
    <property type="project" value="InterPro"/>
</dbReference>
<organism evidence="3 4">
    <name type="scientific">Lophiostoma macrostomum CBS 122681</name>
    <dbReference type="NCBI Taxonomy" id="1314788"/>
    <lineage>
        <taxon>Eukaryota</taxon>
        <taxon>Fungi</taxon>
        <taxon>Dikarya</taxon>
        <taxon>Ascomycota</taxon>
        <taxon>Pezizomycotina</taxon>
        <taxon>Dothideomycetes</taxon>
        <taxon>Pleosporomycetidae</taxon>
        <taxon>Pleosporales</taxon>
        <taxon>Lophiostomataceae</taxon>
        <taxon>Lophiostoma</taxon>
    </lineage>
</organism>
<protein>
    <recommendedName>
        <fullName evidence="2">Peptidase S8/S53 domain-containing protein</fullName>
    </recommendedName>
</protein>
<name>A0A6A6T6V1_9PLEO</name>
<evidence type="ECO:0000256" key="1">
    <source>
        <dbReference type="SAM" id="MobiDB-lite"/>
    </source>
</evidence>
<feature type="region of interest" description="Disordered" evidence="1">
    <location>
        <begin position="641"/>
        <end position="660"/>
    </location>
</feature>
<evidence type="ECO:0000313" key="4">
    <source>
        <dbReference type="Proteomes" id="UP000799324"/>
    </source>
</evidence>
<dbReference type="Proteomes" id="UP000799324">
    <property type="component" value="Unassembled WGS sequence"/>
</dbReference>
<feature type="region of interest" description="Disordered" evidence="1">
    <location>
        <begin position="33"/>
        <end position="54"/>
    </location>
</feature>
<dbReference type="SUPFAM" id="SSF52743">
    <property type="entry name" value="Subtilisin-like"/>
    <property type="match status" value="1"/>
</dbReference>
<gene>
    <name evidence="3" type="ORF">K491DRAFT_778545</name>
</gene>
<keyword evidence="4" id="KW-1185">Reference proteome</keyword>
<proteinExistence type="predicted"/>
<reference evidence="3" key="1">
    <citation type="journal article" date="2020" name="Stud. Mycol.">
        <title>101 Dothideomycetes genomes: a test case for predicting lifestyles and emergence of pathogens.</title>
        <authorList>
            <person name="Haridas S."/>
            <person name="Albert R."/>
            <person name="Binder M."/>
            <person name="Bloem J."/>
            <person name="Labutti K."/>
            <person name="Salamov A."/>
            <person name="Andreopoulos B."/>
            <person name="Baker S."/>
            <person name="Barry K."/>
            <person name="Bills G."/>
            <person name="Bluhm B."/>
            <person name="Cannon C."/>
            <person name="Castanera R."/>
            <person name="Culley D."/>
            <person name="Daum C."/>
            <person name="Ezra D."/>
            <person name="Gonzalez J."/>
            <person name="Henrissat B."/>
            <person name="Kuo A."/>
            <person name="Liang C."/>
            <person name="Lipzen A."/>
            <person name="Lutzoni F."/>
            <person name="Magnuson J."/>
            <person name="Mondo S."/>
            <person name="Nolan M."/>
            <person name="Ohm R."/>
            <person name="Pangilinan J."/>
            <person name="Park H.-J."/>
            <person name="Ramirez L."/>
            <person name="Alfaro M."/>
            <person name="Sun H."/>
            <person name="Tritt A."/>
            <person name="Yoshinaga Y."/>
            <person name="Zwiers L.-H."/>
            <person name="Turgeon B."/>
            <person name="Goodwin S."/>
            <person name="Spatafora J."/>
            <person name="Crous P."/>
            <person name="Grigoriev I."/>
        </authorList>
    </citation>
    <scope>NUCLEOTIDE SEQUENCE</scope>
    <source>
        <strain evidence="3">CBS 122681</strain>
    </source>
</reference>
<sequence length="953" mass="107846">MDPIQQPNQMTSMKRATGILKLEGLHRKDFIVTSSKPWRGKENTDSESSDDEAKQVAEIQKKIVRSWIAGNLVDVTHPENDHALLKVDQDRKNLIHRAIEQLRRKKREAPEAALTSMASLVVQKPELFVAEDIDGKTPLVESAKHQPEVLFRVLGALLSENIVEKLRFRCRPGEKSCPLRSVSEELWRQCRSTIPGSDHGSLCVKAKIDQQSDELGCLHDDTDVDKLLRKHRQLKDTLISALRKPLKQDDISILQLLLDERRFDAGQNSSSQLIEKESFRTLLHLCPDEIFVHAANHGYSPLQKAVSLFMQESLDLDLLNSIVEALIDRYPPSVFFCTKSAPSDKNAYRMLRDMKTMKNAKARAKAEENLKRACVGFQKEGTAASLERLKAVDSLWLDKKNFLYWDPKAERDIYLNLTGESEMIDEHYIQAMVSTSALRFETGLEFVRLPYWKPEGHRLRKPAHHDTPIGEPTSSESPGDLIASSDPYITLFEWLWKCNVCKIFTLEVEDDGPEPHTNAAIRQALRGSESEVELSRDFGIEVWKWKKFDICSETVIAAAPNARHVYLYSHGNTAVLRGWGTGSDWSRMKQLQSLTIEIFPQNRNDDQDCTRYEETLKIQLAERCRHVHVNNIIVHNHGFAKASNHPEKRNTGDFARENTLTTNEDVAQRSAEWINKLSKFTNFIDNIGRKLKPPPSVKVAILDDGANLRCFRGTTVRGRSFRADKEEWFALKWALDLEVDIISMSWTFDRKRGDDDVYGNRFVQLVKTAIASHKAVFFGSLSDQGVTVQTYDLLPAGLKGVISIGSATMYGDSAPENRLAEVDFLLPGENLKTAEGKVVKGSSFATAYASGLAAMALFCIKSHIRLKESLSEPEDDEGDIETLAAAKTVRGMKSIFARLSQKHPDDPSAKGAFVRPYVTFGHSFRDSEEGRRKDLENIVTQMMPLDGRLRYRE</sequence>
<feature type="compositionally biased region" description="Basic and acidic residues" evidence="1">
    <location>
        <begin position="644"/>
        <end position="656"/>
    </location>
</feature>
<dbReference type="EMBL" id="MU004345">
    <property type="protein sequence ID" value="KAF2655729.1"/>
    <property type="molecule type" value="Genomic_DNA"/>
</dbReference>
<dbReference type="OrthoDB" id="206201at2759"/>
<dbReference type="InterPro" id="IPR000209">
    <property type="entry name" value="Peptidase_S8/S53_dom"/>
</dbReference>
<evidence type="ECO:0000259" key="2">
    <source>
        <dbReference type="Pfam" id="PF00082"/>
    </source>
</evidence>
<feature type="domain" description="Peptidase S8/S53" evidence="2">
    <location>
        <begin position="730"/>
        <end position="856"/>
    </location>
</feature>
<accession>A0A6A6T6V1</accession>
<dbReference type="AlphaFoldDB" id="A0A6A6T6V1"/>
<dbReference type="GO" id="GO:0004252">
    <property type="term" value="F:serine-type endopeptidase activity"/>
    <property type="evidence" value="ECO:0007669"/>
    <property type="project" value="InterPro"/>
</dbReference>